<dbReference type="RefSeq" id="XP_046016976.1">
    <property type="nucleotide sequence ID" value="XM_046158139.1"/>
</dbReference>
<dbReference type="AlphaFoldDB" id="A0A9P9BSF4"/>
<protein>
    <submittedName>
        <fullName evidence="2">Uncharacterized protein</fullName>
    </submittedName>
</protein>
<feature type="compositionally biased region" description="Low complexity" evidence="1">
    <location>
        <begin position="20"/>
        <end position="48"/>
    </location>
</feature>
<dbReference type="EMBL" id="JAGTJQ010000002">
    <property type="protein sequence ID" value="KAH7037855.1"/>
    <property type="molecule type" value="Genomic_DNA"/>
</dbReference>
<keyword evidence="3" id="KW-1185">Reference proteome</keyword>
<proteinExistence type="predicted"/>
<feature type="region of interest" description="Disordered" evidence="1">
    <location>
        <begin position="170"/>
        <end position="218"/>
    </location>
</feature>
<accession>A0A9P9BSF4</accession>
<organism evidence="2 3">
    <name type="scientific">Microdochium trichocladiopsis</name>
    <dbReference type="NCBI Taxonomy" id="1682393"/>
    <lineage>
        <taxon>Eukaryota</taxon>
        <taxon>Fungi</taxon>
        <taxon>Dikarya</taxon>
        <taxon>Ascomycota</taxon>
        <taxon>Pezizomycotina</taxon>
        <taxon>Sordariomycetes</taxon>
        <taxon>Xylariomycetidae</taxon>
        <taxon>Xylariales</taxon>
        <taxon>Microdochiaceae</taxon>
        <taxon>Microdochium</taxon>
    </lineage>
</organism>
<sequence length="218" mass="22705">MSSSNPSGLGRTRSLRRPAGLSTTTGSNPGTTNGSGSTGASTAAQAAGVGAGSDHRSRAGGWGGVGEISHEGACLCDGLGDGAGTGEWTHTIDDDDGHGHECAGGIGDNRRECERAGQGTVDACYNRRFWDDNNDGGDGDNHPAEVGDRDEFEDREWRCWSRRYGSRQGKVYSDDIDFGNDTAPGSSGGGPGTDDSVENRAVGFEDDDDRPRASCQRE</sequence>
<dbReference type="GeneID" id="70187685"/>
<gene>
    <name evidence="2" type="ORF">B0I36DRAFT_359494</name>
</gene>
<evidence type="ECO:0000313" key="2">
    <source>
        <dbReference type="EMBL" id="KAH7037855.1"/>
    </source>
</evidence>
<comment type="caution">
    <text evidence="2">The sequence shown here is derived from an EMBL/GenBank/DDBJ whole genome shotgun (WGS) entry which is preliminary data.</text>
</comment>
<feature type="compositionally biased region" description="Basic and acidic residues" evidence="1">
    <location>
        <begin position="209"/>
        <end position="218"/>
    </location>
</feature>
<name>A0A9P9BSF4_9PEZI</name>
<feature type="region of interest" description="Disordered" evidence="1">
    <location>
        <begin position="1"/>
        <end position="64"/>
    </location>
</feature>
<dbReference type="Proteomes" id="UP000756346">
    <property type="component" value="Unassembled WGS sequence"/>
</dbReference>
<evidence type="ECO:0000256" key="1">
    <source>
        <dbReference type="SAM" id="MobiDB-lite"/>
    </source>
</evidence>
<evidence type="ECO:0000313" key="3">
    <source>
        <dbReference type="Proteomes" id="UP000756346"/>
    </source>
</evidence>
<reference evidence="2" key="1">
    <citation type="journal article" date="2021" name="Nat. Commun.">
        <title>Genetic determinants of endophytism in the Arabidopsis root mycobiome.</title>
        <authorList>
            <person name="Mesny F."/>
            <person name="Miyauchi S."/>
            <person name="Thiergart T."/>
            <person name="Pickel B."/>
            <person name="Atanasova L."/>
            <person name="Karlsson M."/>
            <person name="Huettel B."/>
            <person name="Barry K.W."/>
            <person name="Haridas S."/>
            <person name="Chen C."/>
            <person name="Bauer D."/>
            <person name="Andreopoulos W."/>
            <person name="Pangilinan J."/>
            <person name="LaButti K."/>
            <person name="Riley R."/>
            <person name="Lipzen A."/>
            <person name="Clum A."/>
            <person name="Drula E."/>
            <person name="Henrissat B."/>
            <person name="Kohler A."/>
            <person name="Grigoriev I.V."/>
            <person name="Martin F.M."/>
            <person name="Hacquard S."/>
        </authorList>
    </citation>
    <scope>NUCLEOTIDE SEQUENCE</scope>
    <source>
        <strain evidence="2">MPI-CAGE-CH-0230</strain>
    </source>
</reference>